<feature type="transmembrane region" description="Helical" evidence="1">
    <location>
        <begin position="38"/>
        <end position="57"/>
    </location>
</feature>
<dbReference type="Proteomes" id="UP000219621">
    <property type="component" value="Unassembled WGS sequence"/>
</dbReference>
<organism evidence="2 3">
    <name type="scientific">Caenispirillum bisanense</name>
    <dbReference type="NCBI Taxonomy" id="414052"/>
    <lineage>
        <taxon>Bacteria</taxon>
        <taxon>Pseudomonadati</taxon>
        <taxon>Pseudomonadota</taxon>
        <taxon>Alphaproteobacteria</taxon>
        <taxon>Rhodospirillales</taxon>
        <taxon>Novispirillaceae</taxon>
        <taxon>Caenispirillum</taxon>
    </lineage>
</organism>
<keyword evidence="1" id="KW-1133">Transmembrane helix</keyword>
<dbReference type="OrthoDB" id="7366254at2"/>
<dbReference type="AlphaFoldDB" id="A0A286GLB5"/>
<gene>
    <name evidence="2" type="ORF">SAMN05421508_105275</name>
</gene>
<feature type="transmembrane region" description="Helical" evidence="1">
    <location>
        <begin position="7"/>
        <end position="26"/>
    </location>
</feature>
<name>A0A286GLB5_9PROT</name>
<reference evidence="2 3" key="1">
    <citation type="submission" date="2017-09" db="EMBL/GenBank/DDBJ databases">
        <authorList>
            <person name="Ehlers B."/>
            <person name="Leendertz F.H."/>
        </authorList>
    </citation>
    <scope>NUCLEOTIDE SEQUENCE [LARGE SCALE GENOMIC DNA]</scope>
    <source>
        <strain evidence="2 3">USBA 140</strain>
    </source>
</reference>
<keyword evidence="1" id="KW-0812">Transmembrane</keyword>
<proteinExistence type="predicted"/>
<protein>
    <submittedName>
        <fullName evidence="2">Uncharacterized protein</fullName>
    </submittedName>
</protein>
<dbReference type="RefSeq" id="WP_097279644.1">
    <property type="nucleotide sequence ID" value="NZ_OCNJ01000005.1"/>
</dbReference>
<evidence type="ECO:0000313" key="2">
    <source>
        <dbReference type="EMBL" id="SOD96337.1"/>
    </source>
</evidence>
<dbReference type="EMBL" id="OCNJ01000005">
    <property type="protein sequence ID" value="SOD96337.1"/>
    <property type="molecule type" value="Genomic_DNA"/>
</dbReference>
<keyword evidence="3" id="KW-1185">Reference proteome</keyword>
<sequence length="63" mass="6447">MSVTGKTLGIVLIGLVGLLAYLAIQIGSALGVGVAHGLIYFGLFMTFSLLCLVMYLTSAPAAD</sequence>
<evidence type="ECO:0000256" key="1">
    <source>
        <dbReference type="SAM" id="Phobius"/>
    </source>
</evidence>
<keyword evidence="1" id="KW-0472">Membrane</keyword>
<evidence type="ECO:0000313" key="3">
    <source>
        <dbReference type="Proteomes" id="UP000219621"/>
    </source>
</evidence>
<accession>A0A286GLB5</accession>